<evidence type="ECO:0000313" key="1">
    <source>
        <dbReference type="EMBL" id="DAD99860.1"/>
    </source>
</evidence>
<name>A0A8S5NZK6_9CAUD</name>
<accession>A0A8S5NZK6</accession>
<proteinExistence type="predicted"/>
<protein>
    <submittedName>
        <fullName evidence="1">Minor capsid protein</fullName>
    </submittedName>
</protein>
<dbReference type="EMBL" id="BK015295">
    <property type="protein sequence ID" value="DAD99860.1"/>
    <property type="molecule type" value="Genomic_DNA"/>
</dbReference>
<sequence>MMGVSIKLDYRAIQGVENAIRTSAHEAVEAVMSDLVNSETMPFDTGDMQNNQTFIDTDENRVSIVTGSPQARRLYYHPEYNFQRGKNKSAGALWLEPYINGDKKGLLLDEYTERIKEKLE</sequence>
<reference evidence="1" key="1">
    <citation type="journal article" date="2021" name="Proc. Natl. Acad. Sci. U.S.A.">
        <title>A Catalog of Tens of Thousands of Viruses from Human Metagenomes Reveals Hidden Associations with Chronic Diseases.</title>
        <authorList>
            <person name="Tisza M.J."/>
            <person name="Buck C.B."/>
        </authorList>
    </citation>
    <scope>NUCLEOTIDE SEQUENCE</scope>
    <source>
        <strain evidence="1">Ctwhn18</strain>
    </source>
</reference>
<organism evidence="1">
    <name type="scientific">Siphoviridae sp. ctwhn18</name>
    <dbReference type="NCBI Taxonomy" id="2825733"/>
    <lineage>
        <taxon>Viruses</taxon>
        <taxon>Duplodnaviria</taxon>
        <taxon>Heunggongvirae</taxon>
        <taxon>Uroviricota</taxon>
        <taxon>Caudoviricetes</taxon>
    </lineage>
</organism>